<reference evidence="3" key="2">
    <citation type="submission" date="2020-05" db="UniProtKB">
        <authorList>
            <consortium name="EnsemblMetazoa"/>
        </authorList>
    </citation>
    <scope>IDENTIFICATION</scope>
    <source>
        <strain evidence="3">wikel</strain>
    </source>
</reference>
<gene>
    <name evidence="2" type="ORF">IscW_ISCW024843</name>
</gene>
<reference evidence="2 4" key="1">
    <citation type="submission" date="2008-03" db="EMBL/GenBank/DDBJ databases">
        <title>Annotation of Ixodes scapularis.</title>
        <authorList>
            <consortium name="Ixodes scapularis Genome Project Consortium"/>
            <person name="Caler E."/>
            <person name="Hannick L.I."/>
            <person name="Bidwell S."/>
            <person name="Joardar V."/>
            <person name="Thiagarajan M."/>
            <person name="Amedeo P."/>
            <person name="Galinsky K.J."/>
            <person name="Schobel S."/>
            <person name="Inman J."/>
            <person name="Hostetler J."/>
            <person name="Miller J."/>
            <person name="Hammond M."/>
            <person name="Megy K."/>
            <person name="Lawson D."/>
            <person name="Kodira C."/>
            <person name="Sutton G."/>
            <person name="Meyer J."/>
            <person name="Hill C.A."/>
            <person name="Birren B."/>
            <person name="Nene V."/>
            <person name="Collins F."/>
            <person name="Alarcon-Chaidez F."/>
            <person name="Wikel S."/>
            <person name="Strausberg R."/>
        </authorList>
    </citation>
    <scope>NUCLEOTIDE SEQUENCE [LARGE SCALE GENOMIC DNA]</scope>
    <source>
        <strain evidence="4">Wikel</strain>
        <strain evidence="2">Wikel colony</strain>
    </source>
</reference>
<sequence length="204" mass="21273">MNSNACRPGFCCENGQVHCNHCRGRWCCTNTSVLVPVFVRQGGPCPLQAVSSCAAHGVQLGHPVGCAHQVGLSCPQMPSPFGSPSYLGNPGTSTSTRYPNQPGALVAPSYLQQAGTLGASAHFQRASAFGLPSHLQTCRFGSSSQCQQAGAVGAPKNLQHSGPFKGPQELPQVYSASVLQGTPQADASSWSDGRQRRAPVLLSQ</sequence>
<dbReference type="AlphaFoldDB" id="B7QHZ7"/>
<dbReference type="EMBL" id="DS942630">
    <property type="protein sequence ID" value="EEC18469.1"/>
    <property type="molecule type" value="Genomic_DNA"/>
</dbReference>
<keyword evidence="4" id="KW-1185">Reference proteome</keyword>
<dbReference type="PaxDb" id="6945-B7QHZ7"/>
<dbReference type="VEuPathDB" id="VectorBase:ISCW024843"/>
<organism>
    <name type="scientific">Ixodes scapularis</name>
    <name type="common">Black-legged tick</name>
    <name type="synonym">Deer tick</name>
    <dbReference type="NCBI Taxonomy" id="6945"/>
    <lineage>
        <taxon>Eukaryota</taxon>
        <taxon>Metazoa</taxon>
        <taxon>Ecdysozoa</taxon>
        <taxon>Arthropoda</taxon>
        <taxon>Chelicerata</taxon>
        <taxon>Arachnida</taxon>
        <taxon>Acari</taxon>
        <taxon>Parasitiformes</taxon>
        <taxon>Ixodida</taxon>
        <taxon>Ixodoidea</taxon>
        <taxon>Ixodidae</taxon>
        <taxon>Ixodinae</taxon>
        <taxon>Ixodes</taxon>
    </lineage>
</organism>
<dbReference type="EMBL" id="ABJB010735275">
    <property type="status" value="NOT_ANNOTATED_CDS"/>
    <property type="molecule type" value="Genomic_DNA"/>
</dbReference>
<dbReference type="Proteomes" id="UP000001555">
    <property type="component" value="Unassembled WGS sequence"/>
</dbReference>
<name>B7QHZ7_IXOSC</name>
<feature type="non-terminal residue" evidence="2">
    <location>
        <position position="204"/>
    </location>
</feature>
<evidence type="ECO:0000313" key="2">
    <source>
        <dbReference type="EMBL" id="EEC18469.1"/>
    </source>
</evidence>
<evidence type="ECO:0000256" key="1">
    <source>
        <dbReference type="SAM" id="MobiDB-lite"/>
    </source>
</evidence>
<dbReference type="EnsemblMetazoa" id="ISCW024843-RA">
    <property type="protein sequence ID" value="ISCW024843-PA"/>
    <property type="gene ID" value="ISCW024843"/>
</dbReference>
<feature type="region of interest" description="Disordered" evidence="1">
    <location>
        <begin position="182"/>
        <end position="204"/>
    </location>
</feature>
<dbReference type="InParanoid" id="B7QHZ7"/>
<dbReference type="VEuPathDB" id="VectorBase:ISCI024843"/>
<feature type="compositionally biased region" description="Polar residues" evidence="1">
    <location>
        <begin position="182"/>
        <end position="192"/>
    </location>
</feature>
<evidence type="ECO:0000313" key="3">
    <source>
        <dbReference type="EnsemblMetazoa" id="ISCW024843-PA"/>
    </source>
</evidence>
<protein>
    <submittedName>
        <fullName evidence="2 3">Uncharacterized protein</fullName>
    </submittedName>
</protein>
<dbReference type="HOGENOM" id="CLU_1346165_0_0_1"/>
<proteinExistence type="predicted"/>
<evidence type="ECO:0000313" key="4">
    <source>
        <dbReference type="Proteomes" id="UP000001555"/>
    </source>
</evidence>
<accession>B7QHZ7</accession>